<dbReference type="EMBL" id="CP003587">
    <property type="protein sequence ID" value="AGY59536.1"/>
    <property type="molecule type" value="Genomic_DNA"/>
</dbReference>
<dbReference type="PROSITE" id="PS50914">
    <property type="entry name" value="BON"/>
    <property type="match status" value="1"/>
</dbReference>
<dbReference type="PANTHER" id="PTHR34606:SF15">
    <property type="entry name" value="BON DOMAIN-CONTAINING PROTEIN"/>
    <property type="match status" value="1"/>
</dbReference>
<dbReference type="InterPro" id="IPR051686">
    <property type="entry name" value="Lipoprotein_DolP"/>
</dbReference>
<dbReference type="HOGENOM" id="CLU_1813047_0_0_3"/>
<evidence type="ECO:0000259" key="1">
    <source>
        <dbReference type="PROSITE" id="PS50914"/>
    </source>
</evidence>
<dbReference type="InterPro" id="IPR007055">
    <property type="entry name" value="BON_dom"/>
</dbReference>
<dbReference type="STRING" id="1183438.GKIL_3290"/>
<dbReference type="Proteomes" id="UP000017396">
    <property type="component" value="Chromosome"/>
</dbReference>
<dbReference type="PANTHER" id="PTHR34606">
    <property type="entry name" value="BON DOMAIN-CONTAINING PROTEIN"/>
    <property type="match status" value="1"/>
</dbReference>
<dbReference type="OrthoDB" id="118563at2"/>
<gene>
    <name evidence="2" type="ORF">GKIL_3290</name>
</gene>
<reference evidence="2 3" key="1">
    <citation type="journal article" date="2013" name="PLoS ONE">
        <title>Cultivation and Complete Genome Sequencing of Gloeobacter kilaueensis sp. nov., from a Lava Cave in Kilauea Caldera, Hawai'i.</title>
        <authorList>
            <person name="Saw J.H."/>
            <person name="Schatz M."/>
            <person name="Brown M.V."/>
            <person name="Kunkel D.D."/>
            <person name="Foster J.S."/>
            <person name="Shick H."/>
            <person name="Christensen S."/>
            <person name="Hou S."/>
            <person name="Wan X."/>
            <person name="Donachie S.P."/>
        </authorList>
    </citation>
    <scope>NUCLEOTIDE SEQUENCE [LARGE SCALE GENOMIC DNA]</scope>
    <source>
        <strain evidence="3">JS</strain>
    </source>
</reference>
<dbReference type="KEGG" id="glj:GKIL_3290"/>
<dbReference type="SMART" id="SM00749">
    <property type="entry name" value="BON"/>
    <property type="match status" value="1"/>
</dbReference>
<dbReference type="eggNOG" id="COG2823">
    <property type="taxonomic scope" value="Bacteria"/>
</dbReference>
<protein>
    <submittedName>
        <fullName evidence="2">Periplasmic protein</fullName>
    </submittedName>
</protein>
<dbReference type="Gene3D" id="3.30.1340.30">
    <property type="match status" value="1"/>
</dbReference>
<proteinExistence type="predicted"/>
<organism evidence="2 3">
    <name type="scientific">Gloeobacter kilaueensis (strain ATCC BAA-2537 / CCAP 1431/1 / ULC 316 / JS1)</name>
    <dbReference type="NCBI Taxonomy" id="1183438"/>
    <lineage>
        <taxon>Bacteria</taxon>
        <taxon>Bacillati</taxon>
        <taxon>Cyanobacteriota</taxon>
        <taxon>Cyanophyceae</taxon>
        <taxon>Gloeobacterales</taxon>
        <taxon>Gloeobacteraceae</taxon>
        <taxon>Gloeobacter</taxon>
    </lineage>
</organism>
<dbReference type="AlphaFoldDB" id="U5QKT9"/>
<dbReference type="InterPro" id="IPR014004">
    <property type="entry name" value="Transpt-assoc_nodulatn_dom_bac"/>
</dbReference>
<evidence type="ECO:0000313" key="2">
    <source>
        <dbReference type="EMBL" id="AGY59536.1"/>
    </source>
</evidence>
<accession>U5QKT9</accession>
<evidence type="ECO:0000313" key="3">
    <source>
        <dbReference type="Proteomes" id="UP000017396"/>
    </source>
</evidence>
<sequence>MQVAFSLPRFTVLVFGLMILAGCAPNTESRTSAERSLEYANKSVEEAGRAVSAQTREATDTVNRKLDDAKVSAGDAGLTAKVKSILAADPLVHDFSIDVQSNRGIVTLRGEVKSDALRRRILEDAQSVDGVMQVNDQLTVKS</sequence>
<feature type="domain" description="BON" evidence="1">
    <location>
        <begin position="74"/>
        <end position="142"/>
    </location>
</feature>
<dbReference type="Pfam" id="PF04972">
    <property type="entry name" value="BON"/>
    <property type="match status" value="1"/>
</dbReference>
<name>U5QKT9_GLOK1</name>
<keyword evidence="3" id="KW-1185">Reference proteome</keyword>